<evidence type="ECO:0000313" key="2">
    <source>
        <dbReference type="Proteomes" id="UP000479000"/>
    </source>
</evidence>
<protein>
    <submittedName>
        <fullName evidence="1">Uncharacterized protein</fullName>
    </submittedName>
</protein>
<dbReference type="AlphaFoldDB" id="A0A6H5GII7"/>
<reference evidence="1 2" key="1">
    <citation type="submission" date="2020-02" db="EMBL/GenBank/DDBJ databases">
        <authorList>
            <person name="Ferguson B K."/>
        </authorList>
    </citation>
    <scope>NUCLEOTIDE SEQUENCE [LARGE SCALE GENOMIC DNA]</scope>
</reference>
<sequence length="73" mass="8243">RLPGGYRAGRLVRTSAILFRAASNIVDRRARIARLGTARLRFRQRGASPWRESLLSTNRTGGTKVQLKPVVRR</sequence>
<name>A0A6H5GII7_9HEMI</name>
<feature type="non-terminal residue" evidence="1">
    <location>
        <position position="1"/>
    </location>
</feature>
<dbReference type="Proteomes" id="UP000479000">
    <property type="component" value="Unassembled WGS sequence"/>
</dbReference>
<evidence type="ECO:0000313" key="1">
    <source>
        <dbReference type="EMBL" id="CAB0003688.1"/>
    </source>
</evidence>
<organism evidence="1 2">
    <name type="scientific">Nesidiocoris tenuis</name>
    <dbReference type="NCBI Taxonomy" id="355587"/>
    <lineage>
        <taxon>Eukaryota</taxon>
        <taxon>Metazoa</taxon>
        <taxon>Ecdysozoa</taxon>
        <taxon>Arthropoda</taxon>
        <taxon>Hexapoda</taxon>
        <taxon>Insecta</taxon>
        <taxon>Pterygota</taxon>
        <taxon>Neoptera</taxon>
        <taxon>Paraneoptera</taxon>
        <taxon>Hemiptera</taxon>
        <taxon>Heteroptera</taxon>
        <taxon>Panheteroptera</taxon>
        <taxon>Cimicomorpha</taxon>
        <taxon>Miridae</taxon>
        <taxon>Dicyphina</taxon>
        <taxon>Nesidiocoris</taxon>
    </lineage>
</organism>
<accession>A0A6H5GII7</accession>
<gene>
    <name evidence="1" type="ORF">NTEN_LOCUS9191</name>
</gene>
<dbReference type="EMBL" id="CADCXU010013570">
    <property type="protein sequence ID" value="CAB0003688.1"/>
    <property type="molecule type" value="Genomic_DNA"/>
</dbReference>
<keyword evidence="2" id="KW-1185">Reference proteome</keyword>
<proteinExistence type="predicted"/>